<keyword evidence="9 11" id="KW-0238">DNA-binding</keyword>
<dbReference type="SMART" id="SM00487">
    <property type="entry name" value="DEXDc"/>
    <property type="match status" value="1"/>
</dbReference>
<feature type="binding site" evidence="11">
    <location>
        <position position="453"/>
    </location>
    <ligand>
        <name>Zn(2+)</name>
        <dbReference type="ChEBI" id="CHEBI:29105"/>
        <label>2</label>
    </ligand>
</feature>
<sequence length="744" mass="83965">MTKPIICTVALAIPLHKQFDYLLDPRHAPADLSTLIGCRVEVPFGGGYRKQIGVITAIPDESSFAIEKLKGITQLIDKEALLSKQLQQLLHWASIYYQHPFGDVFQQAIPTLLRKGKEASFKTKEFWEVERADIDLTLLSRAKKQLQAITLLQKSALSYEQLKEFGVSRATLNSLHEKKLVKRYDQLPKTEVDWVSTLQEQQEKPTLSTEQALAITSVTQQLDTFKCYLLEGITGSGKTEVYLNILKAVLARGMQALIIVPEIGLTPQTIKRFQARFNVPIYLKHSALNEQQQLETWLHAQQGSAAIVIGTRSAIFSDFKNLGLIILDEEHDASFKQQDSFRYHARDFAIKRASQQNIPILLGSATPAFESLNNAISGRYQHLFLTHRPGNAKPPKNDLINLTGLPLKSGLSPQLIDLMKQHLAKGNQVILFLNRRGYAPVLICHECGWLAKCERCDAFFTYHKSANYLHCHHCMATHPVPQQCHDCGSTNLHSTGVGTEQLEETLKQLLPEYPTIRIDRDNTRKKESFNEYLNDINAGKYKILLGTQMLAKGHHFPDVTLVALVDVDGALFSNDFRASERLGQLFTQVAGRAGRAEKKGQVVLQTFHPEHALLQELVNNGYGDFSRTALKEREMAQLPPFSYQALIRAESLNATQAENFLTICKQTINQIAEVNKYSDRLLVLGPIAASMERRAGKYRFQLLIQSEQRVLITKTLNIALTHFEKLPEGRKVRWSIDVDPVDFI</sequence>
<keyword evidence="7 11" id="KW-0862">Zinc</keyword>
<dbReference type="NCBIfam" id="NF004065">
    <property type="entry name" value="PRK05580.1-1"/>
    <property type="match status" value="1"/>
</dbReference>
<evidence type="ECO:0000313" key="14">
    <source>
        <dbReference type="EMBL" id="MEL0630086.1"/>
    </source>
</evidence>
<feature type="binding site" evidence="11">
    <location>
        <position position="447"/>
    </location>
    <ligand>
        <name>Zn(2+)</name>
        <dbReference type="ChEBI" id="CHEBI:29105"/>
        <label>1</label>
    </ligand>
</feature>
<dbReference type="InterPro" id="IPR042115">
    <property type="entry name" value="PriA_3primeBD_sf"/>
</dbReference>
<dbReference type="NCBIfam" id="NF004067">
    <property type="entry name" value="PRK05580.1-4"/>
    <property type="match status" value="1"/>
</dbReference>
<evidence type="ECO:0000259" key="12">
    <source>
        <dbReference type="PROSITE" id="PS51192"/>
    </source>
</evidence>
<keyword evidence="6 11" id="KW-0347">Helicase</keyword>
<keyword evidence="15" id="KW-1185">Reference proteome</keyword>
<dbReference type="EMBL" id="JBAKAZ010000040">
    <property type="protein sequence ID" value="MEL0630086.1"/>
    <property type="molecule type" value="Genomic_DNA"/>
</dbReference>
<dbReference type="CDD" id="cd17929">
    <property type="entry name" value="DEXHc_priA"/>
    <property type="match status" value="1"/>
</dbReference>
<evidence type="ECO:0000256" key="2">
    <source>
        <dbReference type="ARBA" id="ARBA00022705"/>
    </source>
</evidence>
<keyword evidence="8 11" id="KW-0067">ATP-binding</keyword>
<comment type="similarity">
    <text evidence="11">Belongs to the helicase family. PriA subfamily.</text>
</comment>
<dbReference type="EC" id="5.6.2.4" evidence="11"/>
<evidence type="ECO:0000256" key="11">
    <source>
        <dbReference type="HAMAP-Rule" id="MF_00983"/>
    </source>
</evidence>
<keyword evidence="10 11" id="KW-0413">Isomerase</keyword>
<dbReference type="GO" id="GO:0016787">
    <property type="term" value="F:hydrolase activity"/>
    <property type="evidence" value="ECO:0007669"/>
    <property type="project" value="UniProtKB-KW"/>
</dbReference>
<dbReference type="RefSeq" id="WP_341598216.1">
    <property type="nucleotide sequence ID" value="NZ_JBAKAZ010000040.1"/>
</dbReference>
<dbReference type="InterPro" id="IPR011545">
    <property type="entry name" value="DEAD/DEAH_box_helicase_dom"/>
</dbReference>
<accession>A0ABU9GRW9</accession>
<dbReference type="PANTHER" id="PTHR30580">
    <property type="entry name" value="PRIMOSOMAL PROTEIN N"/>
    <property type="match status" value="1"/>
</dbReference>
<feature type="binding site" evidence="11">
    <location>
        <position position="484"/>
    </location>
    <ligand>
        <name>Zn(2+)</name>
        <dbReference type="ChEBI" id="CHEBI:29105"/>
        <label>1</label>
    </ligand>
</feature>
<dbReference type="NCBIfam" id="TIGR00595">
    <property type="entry name" value="priA"/>
    <property type="match status" value="1"/>
</dbReference>
<comment type="subunit">
    <text evidence="11">Component of the replication restart primosome.</text>
</comment>
<evidence type="ECO:0000256" key="4">
    <source>
        <dbReference type="ARBA" id="ARBA00022741"/>
    </source>
</evidence>
<feature type="binding site" evidence="11">
    <location>
        <position position="444"/>
    </location>
    <ligand>
        <name>Zn(2+)</name>
        <dbReference type="ChEBI" id="CHEBI:29105"/>
        <label>1</label>
    </ligand>
</feature>
<organism evidence="14 15">
    <name type="scientific">Psychromonas aquatilis</name>
    <dbReference type="NCBI Taxonomy" id="2005072"/>
    <lineage>
        <taxon>Bacteria</taxon>
        <taxon>Pseudomonadati</taxon>
        <taxon>Pseudomonadota</taxon>
        <taxon>Gammaproteobacteria</taxon>
        <taxon>Alteromonadales</taxon>
        <taxon>Psychromonadaceae</taxon>
        <taxon>Psychromonas</taxon>
    </lineage>
</organism>
<dbReference type="Proteomes" id="UP001369082">
    <property type="component" value="Unassembled WGS sequence"/>
</dbReference>
<keyword evidence="1 11" id="KW-0639">Primosome</keyword>
<evidence type="ECO:0000256" key="3">
    <source>
        <dbReference type="ARBA" id="ARBA00022723"/>
    </source>
</evidence>
<dbReference type="Gene3D" id="3.40.1440.60">
    <property type="entry name" value="PriA, 3(prime) DNA-binding domain"/>
    <property type="match status" value="1"/>
</dbReference>
<evidence type="ECO:0000256" key="8">
    <source>
        <dbReference type="ARBA" id="ARBA00022840"/>
    </source>
</evidence>
<comment type="catalytic activity">
    <reaction evidence="11">
        <text>Couples ATP hydrolysis with the unwinding of duplex DNA by translocating in the 3'-5' direction.</text>
        <dbReference type="EC" id="5.6.2.4"/>
    </reaction>
</comment>
<comment type="caution">
    <text evidence="14">The sequence shown here is derived from an EMBL/GenBank/DDBJ whole genome shotgun (WGS) entry which is preliminary data.</text>
</comment>
<dbReference type="InterPro" id="IPR014001">
    <property type="entry name" value="Helicase_ATP-bd"/>
</dbReference>
<evidence type="ECO:0000256" key="5">
    <source>
        <dbReference type="ARBA" id="ARBA00022801"/>
    </source>
</evidence>
<dbReference type="Pfam" id="PF18074">
    <property type="entry name" value="PriA_C"/>
    <property type="match status" value="1"/>
</dbReference>
<keyword evidence="3 11" id="KW-0479">Metal-binding</keyword>
<comment type="cofactor">
    <cofactor evidence="11">
        <name>Zn(2+)</name>
        <dbReference type="ChEBI" id="CHEBI:29105"/>
    </cofactor>
    <text evidence="11">Binds 2 zinc ions per subunit.</text>
</comment>
<protein>
    <recommendedName>
        <fullName evidence="11">Replication restart protein PriA</fullName>
    </recommendedName>
    <alternativeName>
        <fullName evidence="11">ATP-dependent DNA helicase PriA</fullName>
        <ecNumber evidence="11">5.6.2.4</ecNumber>
    </alternativeName>
    <alternativeName>
        <fullName evidence="11">DNA 3'-5' helicase PriA</fullName>
    </alternativeName>
</protein>
<dbReference type="SMART" id="SM00490">
    <property type="entry name" value="HELICc"/>
    <property type="match status" value="1"/>
</dbReference>
<evidence type="ECO:0000259" key="13">
    <source>
        <dbReference type="PROSITE" id="PS51194"/>
    </source>
</evidence>
<dbReference type="Pfam" id="PF17764">
    <property type="entry name" value="PriA_3primeBD"/>
    <property type="match status" value="1"/>
</dbReference>
<evidence type="ECO:0000256" key="1">
    <source>
        <dbReference type="ARBA" id="ARBA00022515"/>
    </source>
</evidence>
<evidence type="ECO:0000313" key="15">
    <source>
        <dbReference type="Proteomes" id="UP001369082"/>
    </source>
</evidence>
<dbReference type="SUPFAM" id="SSF52540">
    <property type="entry name" value="P-loop containing nucleoside triphosphate hydrolases"/>
    <property type="match status" value="1"/>
</dbReference>
<feature type="binding site" evidence="11">
    <location>
        <position position="456"/>
    </location>
    <ligand>
        <name>Zn(2+)</name>
        <dbReference type="ChEBI" id="CHEBI:29105"/>
        <label>2</label>
    </ligand>
</feature>
<dbReference type="InterPro" id="IPR041236">
    <property type="entry name" value="PriA_C"/>
</dbReference>
<proteinExistence type="inferred from homology"/>
<dbReference type="InterPro" id="IPR041222">
    <property type="entry name" value="PriA_3primeBD"/>
</dbReference>
<feature type="binding site" evidence="11">
    <location>
        <position position="471"/>
    </location>
    <ligand>
        <name>Zn(2+)</name>
        <dbReference type="ChEBI" id="CHEBI:29105"/>
        <label>2</label>
    </ligand>
</feature>
<evidence type="ECO:0000256" key="7">
    <source>
        <dbReference type="ARBA" id="ARBA00022833"/>
    </source>
</evidence>
<dbReference type="PROSITE" id="PS51192">
    <property type="entry name" value="HELICASE_ATP_BIND_1"/>
    <property type="match status" value="1"/>
</dbReference>
<dbReference type="CDD" id="cd18804">
    <property type="entry name" value="SF2_C_priA"/>
    <property type="match status" value="1"/>
</dbReference>
<gene>
    <name evidence="11 14" type="primary">priA</name>
    <name evidence="14" type="ORF">V6256_10770</name>
</gene>
<name>A0ABU9GRW9_9GAMM</name>
<comment type="function">
    <text evidence="11">Initiates the restart of stalled replication forks, which reloads the replicative helicase on sites other than the origin of replication. Recognizes and binds to abandoned replication forks and remodels them to uncover a helicase loading site. Promotes assembly of the primosome at these replication forks.</text>
</comment>
<evidence type="ECO:0000256" key="10">
    <source>
        <dbReference type="ARBA" id="ARBA00023235"/>
    </source>
</evidence>
<dbReference type="InterPro" id="IPR027417">
    <property type="entry name" value="P-loop_NTPase"/>
</dbReference>
<dbReference type="PROSITE" id="PS51194">
    <property type="entry name" value="HELICASE_CTER"/>
    <property type="match status" value="1"/>
</dbReference>
<evidence type="ECO:0000256" key="6">
    <source>
        <dbReference type="ARBA" id="ARBA00022806"/>
    </source>
</evidence>
<dbReference type="Pfam" id="PF18319">
    <property type="entry name" value="Zn_ribbon_PriA"/>
    <property type="match status" value="1"/>
</dbReference>
<dbReference type="Gene3D" id="3.40.50.300">
    <property type="entry name" value="P-loop containing nucleotide triphosphate hydrolases"/>
    <property type="match status" value="2"/>
</dbReference>
<keyword evidence="5 11" id="KW-0378">Hydrolase</keyword>
<feature type="binding site" evidence="11">
    <location>
        <position position="474"/>
    </location>
    <ligand>
        <name>Zn(2+)</name>
        <dbReference type="ChEBI" id="CHEBI:29105"/>
        <label>2</label>
    </ligand>
</feature>
<dbReference type="PANTHER" id="PTHR30580:SF0">
    <property type="entry name" value="PRIMOSOMAL PROTEIN N"/>
    <property type="match status" value="1"/>
</dbReference>
<keyword evidence="4 11" id="KW-0547">Nucleotide-binding</keyword>
<dbReference type="InterPro" id="IPR001650">
    <property type="entry name" value="Helicase_C-like"/>
</dbReference>
<dbReference type="InterPro" id="IPR005259">
    <property type="entry name" value="PriA"/>
</dbReference>
<evidence type="ECO:0000256" key="9">
    <source>
        <dbReference type="ARBA" id="ARBA00023125"/>
    </source>
</evidence>
<dbReference type="Pfam" id="PF00271">
    <property type="entry name" value="Helicase_C"/>
    <property type="match status" value="1"/>
</dbReference>
<dbReference type="InterPro" id="IPR040498">
    <property type="entry name" value="PriA_CRR"/>
</dbReference>
<feature type="domain" description="Helicase ATP-binding" evidence="12">
    <location>
        <begin position="219"/>
        <end position="385"/>
    </location>
</feature>
<feature type="domain" description="Helicase C-terminal" evidence="13">
    <location>
        <begin position="479"/>
        <end position="636"/>
    </location>
</feature>
<comment type="catalytic activity">
    <reaction evidence="11">
        <text>ATP + H2O = ADP + phosphate + H(+)</text>
        <dbReference type="Rhea" id="RHEA:13065"/>
        <dbReference type="ChEBI" id="CHEBI:15377"/>
        <dbReference type="ChEBI" id="CHEBI:15378"/>
        <dbReference type="ChEBI" id="CHEBI:30616"/>
        <dbReference type="ChEBI" id="CHEBI:43474"/>
        <dbReference type="ChEBI" id="CHEBI:456216"/>
        <dbReference type="EC" id="5.6.2.4"/>
    </reaction>
</comment>
<dbReference type="HAMAP" id="MF_00983">
    <property type="entry name" value="PriA"/>
    <property type="match status" value="1"/>
</dbReference>
<keyword evidence="2 11" id="KW-0235">DNA replication</keyword>
<dbReference type="Pfam" id="PF00270">
    <property type="entry name" value="DEAD"/>
    <property type="match status" value="1"/>
</dbReference>
<reference evidence="14 15" key="1">
    <citation type="submission" date="2024-02" db="EMBL/GenBank/DDBJ databases">
        <title>Bacteria isolated from the canopy kelp, Nereocystis luetkeana.</title>
        <authorList>
            <person name="Pfister C.A."/>
            <person name="Younker I.T."/>
            <person name="Light S.H."/>
        </authorList>
    </citation>
    <scope>NUCLEOTIDE SEQUENCE [LARGE SCALE GENOMIC DNA]</scope>
    <source>
        <strain evidence="14 15">TI.1.05</strain>
    </source>
</reference>
<feature type="binding site" evidence="11">
    <location>
        <position position="487"/>
    </location>
    <ligand>
        <name>Zn(2+)</name>
        <dbReference type="ChEBI" id="CHEBI:29105"/>
        <label>1</label>
    </ligand>
</feature>